<feature type="compositionally biased region" description="Polar residues" evidence="1">
    <location>
        <begin position="43"/>
        <end position="54"/>
    </location>
</feature>
<feature type="region of interest" description="Disordered" evidence="1">
    <location>
        <begin position="1"/>
        <end position="54"/>
    </location>
</feature>
<dbReference type="EMBL" id="FODT01000001">
    <property type="protein sequence ID" value="SEO08502.1"/>
    <property type="molecule type" value="Genomic_DNA"/>
</dbReference>
<feature type="region of interest" description="Disordered" evidence="1">
    <location>
        <begin position="69"/>
        <end position="99"/>
    </location>
</feature>
<protein>
    <submittedName>
        <fullName evidence="2">Uncharacterized protein</fullName>
    </submittedName>
</protein>
<reference evidence="3" key="1">
    <citation type="submission" date="2016-10" db="EMBL/GenBank/DDBJ databases">
        <authorList>
            <person name="Varghese N."/>
            <person name="Submissions S."/>
        </authorList>
    </citation>
    <scope>NUCLEOTIDE SEQUENCE [LARGE SCALE GENOMIC DNA]</scope>
    <source>
        <strain evidence="3">DSM 123</strain>
    </source>
</reference>
<gene>
    <name evidence="2" type="ORF">SAMN05444123_101219</name>
</gene>
<keyword evidence="3" id="KW-1185">Reference proteome</keyword>
<evidence type="ECO:0000256" key="1">
    <source>
        <dbReference type="SAM" id="MobiDB-lite"/>
    </source>
</evidence>
<feature type="compositionally biased region" description="Basic and acidic residues" evidence="1">
    <location>
        <begin position="167"/>
        <end position="186"/>
    </location>
</feature>
<proteinExistence type="predicted"/>
<feature type="compositionally biased region" description="Polar residues" evidence="1">
    <location>
        <begin position="1"/>
        <end position="27"/>
    </location>
</feature>
<dbReference type="Proteomes" id="UP000199615">
    <property type="component" value="Unassembled WGS sequence"/>
</dbReference>
<sequence length="202" mass="21806">MGSASGDTGDQGTSVGAGSRRSTPIRTSTERRLSGWRSGPCGTHQSSRPIRSTQSRWTHLVRTTKRRWPVTSAAGSARRHRRPGWPSRTPGGFTRIGGFWRRGDGGGRLDRSSLRSIGCRSPRCACRPTSSTNCVAWVSIGCVTCLGRRERLGVTLRPHSRAAPRPGDWHDFGADRSDQAGGDDRGPATFVEPIGAAETIAR</sequence>
<evidence type="ECO:0000313" key="3">
    <source>
        <dbReference type="Proteomes" id="UP000199615"/>
    </source>
</evidence>
<name>A0A1H8LTN3_9BRAD</name>
<organism evidence="2 3">
    <name type="scientific">Rhodopseudomonas pseudopalustris</name>
    <dbReference type="NCBI Taxonomy" id="1513892"/>
    <lineage>
        <taxon>Bacteria</taxon>
        <taxon>Pseudomonadati</taxon>
        <taxon>Pseudomonadota</taxon>
        <taxon>Alphaproteobacteria</taxon>
        <taxon>Hyphomicrobiales</taxon>
        <taxon>Nitrobacteraceae</taxon>
        <taxon>Rhodopseudomonas</taxon>
    </lineage>
</organism>
<accession>A0A1H8LTN3</accession>
<evidence type="ECO:0000313" key="2">
    <source>
        <dbReference type="EMBL" id="SEO08502.1"/>
    </source>
</evidence>
<dbReference type="AlphaFoldDB" id="A0A1H8LTN3"/>
<feature type="region of interest" description="Disordered" evidence="1">
    <location>
        <begin position="157"/>
        <end position="202"/>
    </location>
</feature>